<keyword evidence="2" id="KW-1185">Reference proteome</keyword>
<comment type="caution">
    <text evidence="1">The sequence shown here is derived from an EMBL/GenBank/DDBJ whole genome shotgun (WGS) entry which is preliminary data.</text>
</comment>
<evidence type="ECO:0000313" key="2">
    <source>
        <dbReference type="Proteomes" id="UP000186058"/>
    </source>
</evidence>
<dbReference type="Proteomes" id="UP000186058">
    <property type="component" value="Unassembled WGS sequence"/>
</dbReference>
<proteinExistence type="predicted"/>
<evidence type="ECO:0000313" key="1">
    <source>
        <dbReference type="EMBL" id="OKP84669.1"/>
    </source>
</evidence>
<reference evidence="1 2" key="1">
    <citation type="submission" date="2016-03" db="EMBL/GenBank/DDBJ databases">
        <authorList>
            <person name="Sant'Anna F.H."/>
            <person name="Ambrosini A."/>
            <person name="Souza R."/>
            <person name="Bach E."/>
            <person name="Fernandes G."/>
            <person name="Balsanelli E."/>
            <person name="Baura V.A."/>
            <person name="Souza E.M."/>
            <person name="Passaglia L."/>
        </authorList>
    </citation>
    <scope>NUCLEOTIDE SEQUENCE [LARGE SCALE GENOMIC DNA]</scope>
    <source>
        <strain evidence="1 2">P26E</strain>
    </source>
</reference>
<evidence type="ECO:0008006" key="3">
    <source>
        <dbReference type="Google" id="ProtNLM"/>
    </source>
</evidence>
<protein>
    <recommendedName>
        <fullName evidence="3">General stress protein 17M-like domain-containing protein</fullName>
    </recommendedName>
</protein>
<name>A0ABX3EM96_9BACL</name>
<organism evidence="1 2">
    <name type="scientific">Paenibacillus helianthi</name>
    <dbReference type="NCBI Taxonomy" id="1349432"/>
    <lineage>
        <taxon>Bacteria</taxon>
        <taxon>Bacillati</taxon>
        <taxon>Bacillota</taxon>
        <taxon>Bacilli</taxon>
        <taxon>Bacillales</taxon>
        <taxon>Paenibacillaceae</taxon>
        <taxon>Paenibacillus</taxon>
    </lineage>
</organism>
<sequence length="159" mass="16709">MTVTKLVLGIFEHRSDAILAIEDVCAHGIKPKQVSAVTKQKNTLEIISHDTGIGRTEAGEGNGGLFGTAKGLGIGLDMLPDTAVAAGPAAHKLAGADLDRDGLEVSLIGIGIPIEDAKLYARHADKEHVIVIVALKEEQSQQEVSSLFELHHAIPLDAP</sequence>
<gene>
    <name evidence="1" type="ORF">A3844_19465</name>
</gene>
<dbReference type="EMBL" id="LVWI01000052">
    <property type="protein sequence ID" value="OKP84669.1"/>
    <property type="molecule type" value="Genomic_DNA"/>
</dbReference>
<accession>A0ABX3EM96</accession>